<evidence type="ECO:0000313" key="1">
    <source>
        <dbReference type="EMBL" id="TCP58755.1"/>
    </source>
</evidence>
<evidence type="ECO:0000313" key="2">
    <source>
        <dbReference type="Proteomes" id="UP000295050"/>
    </source>
</evidence>
<protein>
    <recommendedName>
        <fullName evidence="3">Ribbon-helix-helix CopG family protein</fullName>
    </recommendedName>
</protein>
<dbReference type="EMBL" id="SLXU01000017">
    <property type="protein sequence ID" value="TCP58755.1"/>
    <property type="molecule type" value="Genomic_DNA"/>
</dbReference>
<accession>A0A4R2RHU8</accession>
<keyword evidence="2" id="KW-1185">Reference proteome</keyword>
<dbReference type="Proteomes" id="UP000295050">
    <property type="component" value="Unassembled WGS sequence"/>
</dbReference>
<dbReference type="OrthoDB" id="7691491at2"/>
<dbReference type="RefSeq" id="WP_132952701.1">
    <property type="nucleotide sequence ID" value="NZ_SLXU01000017.1"/>
</dbReference>
<comment type="caution">
    <text evidence="1">The sequence shown here is derived from an EMBL/GenBank/DDBJ whole genome shotgun (WGS) entry which is preliminary data.</text>
</comment>
<name>A0A4R2RHU8_9RHOB</name>
<evidence type="ECO:0008006" key="3">
    <source>
        <dbReference type="Google" id="ProtNLM"/>
    </source>
</evidence>
<dbReference type="AlphaFoldDB" id="A0A4R2RHU8"/>
<gene>
    <name evidence="1" type="ORF">EV663_11721</name>
</gene>
<reference evidence="1 2" key="1">
    <citation type="submission" date="2019-03" db="EMBL/GenBank/DDBJ databases">
        <title>Genomic Encyclopedia of Type Strains, Phase IV (KMG-IV): sequencing the most valuable type-strain genomes for metagenomic binning, comparative biology and taxonomic classification.</title>
        <authorList>
            <person name="Goeker M."/>
        </authorList>
    </citation>
    <scope>NUCLEOTIDE SEQUENCE [LARGE SCALE GENOMIC DNA]</scope>
    <source>
        <strain evidence="1 2">DSM 24766</strain>
    </source>
</reference>
<proteinExistence type="predicted"/>
<sequence length="62" mass="7106">MKKPGRPKRDTEAVTIRFHRDTLAVIDALCEQAPDCPTRPEMIRRMVNQVLEVDRKDNEGSA</sequence>
<organism evidence="1 2">
    <name type="scientific">Rhodovulum bhavnagarense</name>
    <dbReference type="NCBI Taxonomy" id="992286"/>
    <lineage>
        <taxon>Bacteria</taxon>
        <taxon>Pseudomonadati</taxon>
        <taxon>Pseudomonadota</taxon>
        <taxon>Alphaproteobacteria</taxon>
        <taxon>Rhodobacterales</taxon>
        <taxon>Paracoccaceae</taxon>
        <taxon>Rhodovulum</taxon>
    </lineage>
</organism>